<accession>A0A0P6Y7D2</accession>
<organism evidence="2 3">
    <name type="scientific">Thermanaerothrix daxensis</name>
    <dbReference type="NCBI Taxonomy" id="869279"/>
    <lineage>
        <taxon>Bacteria</taxon>
        <taxon>Bacillati</taxon>
        <taxon>Chloroflexota</taxon>
        <taxon>Anaerolineae</taxon>
        <taxon>Anaerolineales</taxon>
        <taxon>Anaerolineaceae</taxon>
        <taxon>Thermanaerothrix</taxon>
    </lineage>
</organism>
<comment type="caution">
    <text evidence="2">The sequence shown here is derived from an EMBL/GenBank/DDBJ whole genome shotgun (WGS) entry which is preliminary data.</text>
</comment>
<dbReference type="PANTHER" id="PTHR34988:SF1">
    <property type="entry name" value="DNA-BINDING PROTEIN"/>
    <property type="match status" value="1"/>
</dbReference>
<feature type="domain" description="PPC" evidence="1">
    <location>
        <begin position="13"/>
        <end position="146"/>
    </location>
</feature>
<dbReference type="CDD" id="cd11378">
    <property type="entry name" value="DUF296"/>
    <property type="match status" value="1"/>
</dbReference>
<keyword evidence="3" id="KW-1185">Reference proteome</keyword>
<gene>
    <name evidence="2" type="ORF">SE15_01005</name>
</gene>
<dbReference type="PROSITE" id="PS51742">
    <property type="entry name" value="PPC"/>
    <property type="match status" value="1"/>
</dbReference>
<dbReference type="AlphaFoldDB" id="A0A0P6Y7D2"/>
<dbReference type="SUPFAM" id="SSF117856">
    <property type="entry name" value="AF0104/ALDC/Ptd012-like"/>
    <property type="match status" value="1"/>
</dbReference>
<protein>
    <recommendedName>
        <fullName evidence="1">PPC domain-containing protein</fullName>
    </recommendedName>
</protein>
<evidence type="ECO:0000313" key="3">
    <source>
        <dbReference type="Proteomes" id="UP000050544"/>
    </source>
</evidence>
<evidence type="ECO:0000313" key="2">
    <source>
        <dbReference type="EMBL" id="KPL84733.1"/>
    </source>
</evidence>
<sequence length="150" mass="16335">MFVFFVLLWSVSMNPVDLQVVALRLRPGQDLKQSLDAWARVQHIEAAIVLTCVGSLRQAVLRLADQSAPTSYIGKFEIVSLTGTLSVHGSHYHIAISDSTGQTLGGHLMEGSLVYTTAEIALGILPGVHFERRFDSASGYEELYVACEGN</sequence>
<proteinExistence type="predicted"/>
<dbReference type="Pfam" id="PF03479">
    <property type="entry name" value="PCC"/>
    <property type="match status" value="1"/>
</dbReference>
<evidence type="ECO:0000259" key="1">
    <source>
        <dbReference type="PROSITE" id="PS51742"/>
    </source>
</evidence>
<dbReference type="Gene3D" id="3.30.1330.80">
    <property type="entry name" value="Hypothetical protein, similar to alpha- acetolactate decarboxylase, domain 2"/>
    <property type="match status" value="1"/>
</dbReference>
<dbReference type="Proteomes" id="UP000050544">
    <property type="component" value="Unassembled WGS sequence"/>
</dbReference>
<dbReference type="STRING" id="869279.SE15_01005"/>
<dbReference type="PANTHER" id="PTHR34988">
    <property type="entry name" value="PROTEIN, PUTATIVE-RELATED"/>
    <property type="match status" value="1"/>
</dbReference>
<name>A0A0P6Y7D2_9CHLR</name>
<dbReference type="EMBL" id="LGKO01000002">
    <property type="protein sequence ID" value="KPL84733.1"/>
    <property type="molecule type" value="Genomic_DNA"/>
</dbReference>
<dbReference type="InterPro" id="IPR005175">
    <property type="entry name" value="PPC_dom"/>
</dbReference>
<reference evidence="2 3" key="1">
    <citation type="submission" date="2015-07" db="EMBL/GenBank/DDBJ databases">
        <title>Whole genome sequence of Thermanaerothrix daxensis DSM 23592.</title>
        <authorList>
            <person name="Hemp J."/>
            <person name="Ward L.M."/>
            <person name="Pace L.A."/>
            <person name="Fischer W.W."/>
        </authorList>
    </citation>
    <scope>NUCLEOTIDE SEQUENCE [LARGE SCALE GENOMIC DNA]</scope>
    <source>
        <strain evidence="2 3">GNS-1</strain>
    </source>
</reference>